<feature type="transmembrane region" description="Helical" evidence="10">
    <location>
        <begin position="238"/>
        <end position="256"/>
    </location>
</feature>
<evidence type="ECO:0000256" key="2">
    <source>
        <dbReference type="ARBA" id="ARBA00022553"/>
    </source>
</evidence>
<keyword evidence="6 10" id="KW-1278">Translocase</keyword>
<keyword evidence="1 10" id="KW-0813">Transport</keyword>
<comment type="similarity">
    <text evidence="10">Belongs to the NqrB/RnfD family.</text>
</comment>
<feature type="transmembrane region" description="Helical" evidence="10">
    <location>
        <begin position="175"/>
        <end position="202"/>
    </location>
</feature>
<feature type="transmembrane region" description="Helical" evidence="10">
    <location>
        <begin position="268"/>
        <end position="286"/>
    </location>
</feature>
<dbReference type="Proteomes" id="UP000885931">
    <property type="component" value="Unassembled WGS sequence"/>
</dbReference>
<dbReference type="EMBL" id="DRBW01000177">
    <property type="protein sequence ID" value="HDM90471.1"/>
    <property type="molecule type" value="Genomic_DNA"/>
</dbReference>
<keyword evidence="3 10" id="KW-0285">Flavoprotein</keyword>
<feature type="transmembrane region" description="Helical" evidence="10">
    <location>
        <begin position="97"/>
        <end position="115"/>
    </location>
</feature>
<evidence type="ECO:0000256" key="10">
    <source>
        <dbReference type="HAMAP-Rule" id="MF_00462"/>
    </source>
</evidence>
<name>A0A7C1BAH4_UNCW3</name>
<evidence type="ECO:0000256" key="5">
    <source>
        <dbReference type="ARBA" id="ARBA00022692"/>
    </source>
</evidence>
<dbReference type="AlphaFoldDB" id="A0A7C1BAH4"/>
<dbReference type="PANTHER" id="PTHR30578:SF0">
    <property type="entry name" value="ION-TRANSLOCATING OXIDOREDUCTASE COMPLEX SUBUNIT D"/>
    <property type="match status" value="1"/>
</dbReference>
<reference evidence="11" key="1">
    <citation type="journal article" date="2020" name="mSystems">
        <title>Genome- and Community-Level Interaction Insights into Carbon Utilization and Element Cycling Functions of Hydrothermarchaeota in Hydrothermal Sediment.</title>
        <authorList>
            <person name="Zhou Z."/>
            <person name="Liu Y."/>
            <person name="Xu W."/>
            <person name="Pan J."/>
            <person name="Luo Z.H."/>
            <person name="Li M."/>
        </authorList>
    </citation>
    <scope>NUCLEOTIDE SEQUENCE [LARGE SCALE GENOMIC DNA]</scope>
    <source>
        <strain evidence="11">HyVt-237</strain>
    </source>
</reference>
<dbReference type="Pfam" id="PF03116">
    <property type="entry name" value="NQR2_RnfD_RnfE"/>
    <property type="match status" value="1"/>
</dbReference>
<dbReference type="GO" id="GO:0005886">
    <property type="term" value="C:plasma membrane"/>
    <property type="evidence" value="ECO:0007669"/>
    <property type="project" value="UniProtKB-SubCell"/>
</dbReference>
<evidence type="ECO:0000256" key="3">
    <source>
        <dbReference type="ARBA" id="ARBA00022630"/>
    </source>
</evidence>
<evidence type="ECO:0000256" key="8">
    <source>
        <dbReference type="ARBA" id="ARBA00022989"/>
    </source>
</evidence>
<feature type="transmembrane region" description="Helical" evidence="10">
    <location>
        <begin position="74"/>
        <end position="91"/>
    </location>
</feature>
<dbReference type="NCBIfam" id="TIGR01946">
    <property type="entry name" value="rnfD"/>
    <property type="match status" value="1"/>
</dbReference>
<dbReference type="InterPro" id="IPR004338">
    <property type="entry name" value="NqrB/RnfD"/>
</dbReference>
<dbReference type="GO" id="GO:0022900">
    <property type="term" value="P:electron transport chain"/>
    <property type="evidence" value="ECO:0007669"/>
    <property type="project" value="UniProtKB-UniRule"/>
</dbReference>
<sequence>MSGNSLYITPSPHIFAREDIRGIMWRTVASLVPPLVAGIYFFGLRALLLTVVTVATALLTEYLFLLLRKKDTSAVFDGSAVITGILLALILPPRFPLYAAAIGSFFAIAFGKQIFGGLGNNIFNPALLGRAFLMAAFPVESTVYSPPIRSIFGLDVITQATPLTAMKFSHIKTPYINLLIGNTGGSMGETSALLIILGGLYLIYKKYIDWRLPLSYIGTVFLLGGVFWLINPQKYPDPLFHILAGGLMLGAFYMITDMVTSPVTPKGRVIYGIGAGIFVIIIRLFGGYPEGVMFSILLMNSVRPWIDRLIVPKRFGEVRK</sequence>
<dbReference type="EC" id="7.-.-.-" evidence="10"/>
<keyword evidence="10" id="KW-1003">Cell membrane</keyword>
<keyword evidence="9 10" id="KW-0472">Membrane</keyword>
<comment type="cofactor">
    <cofactor evidence="10">
        <name>FMN</name>
        <dbReference type="ChEBI" id="CHEBI:58210"/>
    </cofactor>
</comment>
<comment type="caution">
    <text evidence="11">The sequence shown here is derived from an EMBL/GenBank/DDBJ whole genome shotgun (WGS) entry which is preliminary data.</text>
</comment>
<dbReference type="PANTHER" id="PTHR30578">
    <property type="entry name" value="ELECTRON TRANSPORT COMPLEX PROTEIN RNFD"/>
    <property type="match status" value="1"/>
</dbReference>
<evidence type="ECO:0000256" key="7">
    <source>
        <dbReference type="ARBA" id="ARBA00022982"/>
    </source>
</evidence>
<keyword evidence="7 10" id="KW-0249">Electron transport</keyword>
<evidence type="ECO:0000256" key="1">
    <source>
        <dbReference type="ARBA" id="ARBA00022448"/>
    </source>
</evidence>
<keyword evidence="2 10" id="KW-0597">Phosphoprotein</keyword>
<dbReference type="GO" id="GO:0055085">
    <property type="term" value="P:transmembrane transport"/>
    <property type="evidence" value="ECO:0007669"/>
    <property type="project" value="InterPro"/>
</dbReference>
<dbReference type="InterPro" id="IPR011303">
    <property type="entry name" value="RnfD_bac"/>
</dbReference>
<organism evidence="11">
    <name type="scientific">candidate division WOR-3 bacterium</name>
    <dbReference type="NCBI Taxonomy" id="2052148"/>
    <lineage>
        <taxon>Bacteria</taxon>
        <taxon>Bacteria division WOR-3</taxon>
    </lineage>
</organism>
<feature type="modified residue" description="FMN phosphoryl threonine" evidence="10">
    <location>
        <position position="161"/>
    </location>
</feature>
<comment type="subunit">
    <text evidence="10">The complex is composed of six subunits: RnfA, RnfB, RnfC, RnfD, RnfE and RnfG.</text>
</comment>
<evidence type="ECO:0000256" key="6">
    <source>
        <dbReference type="ARBA" id="ARBA00022967"/>
    </source>
</evidence>
<keyword evidence="8 10" id="KW-1133">Transmembrane helix</keyword>
<evidence type="ECO:0000256" key="4">
    <source>
        <dbReference type="ARBA" id="ARBA00022643"/>
    </source>
</evidence>
<feature type="transmembrane region" description="Helical" evidence="10">
    <location>
        <begin position="23"/>
        <end position="42"/>
    </location>
</feature>
<keyword evidence="5 10" id="KW-0812">Transmembrane</keyword>
<evidence type="ECO:0000313" key="11">
    <source>
        <dbReference type="EMBL" id="HDM90471.1"/>
    </source>
</evidence>
<accession>A0A7C1BAH4</accession>
<keyword evidence="4 10" id="KW-0288">FMN</keyword>
<comment type="subcellular location">
    <subcellularLocation>
        <location evidence="10">Cell membrane</location>
        <topology evidence="10">Multi-pass membrane protein</topology>
    </subcellularLocation>
</comment>
<feature type="transmembrane region" description="Helical" evidence="10">
    <location>
        <begin position="48"/>
        <end position="67"/>
    </location>
</feature>
<feature type="transmembrane region" description="Helical" evidence="10">
    <location>
        <begin position="214"/>
        <end position="232"/>
    </location>
</feature>
<proteinExistence type="inferred from homology"/>
<gene>
    <name evidence="10" type="primary">rnfD</name>
    <name evidence="11" type="ORF">ENG67_04600</name>
</gene>
<evidence type="ECO:0000256" key="9">
    <source>
        <dbReference type="ARBA" id="ARBA00023136"/>
    </source>
</evidence>
<dbReference type="HAMAP" id="MF_00462">
    <property type="entry name" value="RsxD_RnfD"/>
    <property type="match status" value="1"/>
</dbReference>
<comment type="function">
    <text evidence="10">Part of a membrane-bound complex that couples electron transfer with translocation of ions across the membrane.</text>
</comment>
<protein>
    <recommendedName>
        <fullName evidence="10">Ion-translocating oxidoreductase complex subunit D</fullName>
        <ecNumber evidence="10">7.-.-.-</ecNumber>
    </recommendedName>
    <alternativeName>
        <fullName evidence="10">Rnf electron transport complex subunit D</fullName>
    </alternativeName>
</protein>